<organism evidence="1 2">
    <name type="scientific">Enterobacter phage PG7</name>
    <dbReference type="NCBI Taxonomy" id="1455074"/>
    <lineage>
        <taxon>Viruses</taxon>
        <taxon>Duplodnaviria</taxon>
        <taxon>Heunggongvirae</taxon>
        <taxon>Uroviricota</taxon>
        <taxon>Caudoviricetes</taxon>
        <taxon>Pantevenvirales</taxon>
        <taxon>Straboviridae</taxon>
        <taxon>Tevenvirinae</taxon>
        <taxon>Karamvirus</taxon>
        <taxon>Karamvirus pg7</taxon>
    </lineage>
</organism>
<keyword evidence="2" id="KW-1185">Reference proteome</keyword>
<dbReference type="Proteomes" id="UP000019300">
    <property type="component" value="Segment"/>
</dbReference>
<evidence type="ECO:0000313" key="2">
    <source>
        <dbReference type="Proteomes" id="UP000019300"/>
    </source>
</evidence>
<accession>W6ATL6</accession>
<dbReference type="RefSeq" id="YP_009005496.1">
    <property type="nucleotide sequence ID" value="NC_023561.1"/>
</dbReference>
<protein>
    <submittedName>
        <fullName evidence="1">Uncharacterized protein</fullName>
    </submittedName>
</protein>
<sequence length="115" mass="12958">MMNLTDIFDGVRKEHYNACGDKSQFTEDGVGFIRSVLACDRLVNSCDGYDGILITSKDQTPPVVGERFYGDVFFDGKKRFKDGVFIITGTVQEIIPLHTEITLIKTNRSNYLVIQ</sequence>
<reference evidence="1 2" key="1">
    <citation type="submission" date="2014-01" db="EMBL/GenBank/DDBJ databases">
        <title>Characterization of a Potential Antibacterial Agent, phage PG7, for the Treatment of Enterobacter cloacae Infection in Mice.</title>
        <authorList>
            <person name="Wang S.W."/>
            <person name="Jin J."/>
            <person name="Chen S.J."/>
            <person name="Zhang G."/>
            <person name="Li Z.J."/>
            <person name="Li Y.H."/>
            <person name="Wang X.T."/>
            <person name="Wang J."/>
            <person name="Wang S.M."/>
            <person name="Wang Z.Q."/>
            <person name="Zhao G.Q."/>
        </authorList>
    </citation>
    <scope>NUCLEOTIDE SEQUENCE [LARGE SCALE GENOMIC DNA]</scope>
</reference>
<name>W6ATL6_9CAUD</name>
<gene>
    <name evidence="1" type="ORF">PG7_232</name>
</gene>
<dbReference type="EMBL" id="KJ101592">
    <property type="protein sequence ID" value="AHI61135.1"/>
    <property type="molecule type" value="Genomic_DNA"/>
</dbReference>
<evidence type="ECO:0000313" key="1">
    <source>
        <dbReference type="EMBL" id="AHI61135.1"/>
    </source>
</evidence>
<proteinExistence type="predicted"/>
<dbReference type="KEGG" id="vg:18502511"/>
<dbReference type="GeneID" id="18502511"/>